<dbReference type="OrthoDB" id="9801773at2"/>
<comment type="caution">
    <text evidence="4">The sequence shown here is derived from an EMBL/GenBank/DDBJ whole genome shotgun (WGS) entry which is preliminary data.</text>
</comment>
<dbReference type="InterPro" id="IPR013549">
    <property type="entry name" value="DUF1731"/>
</dbReference>
<gene>
    <name evidence="4" type="ORF">Q766_07995</name>
</gene>
<evidence type="ECO:0000256" key="1">
    <source>
        <dbReference type="ARBA" id="ARBA00009353"/>
    </source>
</evidence>
<dbReference type="InterPro" id="IPR036291">
    <property type="entry name" value="NAD(P)-bd_dom_sf"/>
</dbReference>
<comment type="similarity">
    <text evidence="1">Belongs to the NAD(P)-dependent epimerase/dehydratase family. SDR39U1 subfamily.</text>
</comment>
<evidence type="ECO:0000259" key="3">
    <source>
        <dbReference type="Pfam" id="PF08338"/>
    </source>
</evidence>
<dbReference type="AlphaFoldDB" id="A0A0A2MP68"/>
<name>A0A0A2MP68_9FLAO</name>
<protein>
    <submittedName>
        <fullName evidence="4">NAD-dependent epimerase</fullName>
    </submittedName>
</protein>
<evidence type="ECO:0000313" key="5">
    <source>
        <dbReference type="Proteomes" id="UP000030111"/>
    </source>
</evidence>
<accession>A0A0A2MP68</accession>
<reference evidence="4 5" key="1">
    <citation type="submission" date="2013-09" db="EMBL/GenBank/DDBJ databases">
        <authorList>
            <person name="Zeng Z."/>
            <person name="Chen C."/>
        </authorList>
    </citation>
    <scope>NUCLEOTIDE SEQUENCE [LARGE SCALE GENOMIC DNA]</scope>
    <source>
        <strain evidence="4 5">WB 4.1-42</strain>
    </source>
</reference>
<dbReference type="eggNOG" id="COG1090">
    <property type="taxonomic scope" value="Bacteria"/>
</dbReference>
<feature type="domain" description="DUF1731" evidence="3">
    <location>
        <begin position="268"/>
        <end position="300"/>
    </location>
</feature>
<dbReference type="NCBIfam" id="TIGR01777">
    <property type="entry name" value="yfcH"/>
    <property type="match status" value="1"/>
</dbReference>
<dbReference type="Pfam" id="PF01370">
    <property type="entry name" value="Epimerase"/>
    <property type="match status" value="1"/>
</dbReference>
<dbReference type="EMBL" id="JRLY01000005">
    <property type="protein sequence ID" value="KGO93238.1"/>
    <property type="molecule type" value="Genomic_DNA"/>
</dbReference>
<organism evidence="4 5">
    <name type="scientific">Flavobacterium subsaxonicum WB 4.1-42 = DSM 21790</name>
    <dbReference type="NCBI Taxonomy" id="1121898"/>
    <lineage>
        <taxon>Bacteria</taxon>
        <taxon>Pseudomonadati</taxon>
        <taxon>Bacteroidota</taxon>
        <taxon>Flavobacteriia</taxon>
        <taxon>Flavobacteriales</taxon>
        <taxon>Flavobacteriaceae</taxon>
        <taxon>Flavobacterium</taxon>
    </lineage>
</organism>
<keyword evidence="5" id="KW-1185">Reference proteome</keyword>
<dbReference type="STRING" id="1121898.GCA_000422725_01954"/>
<dbReference type="RefSeq" id="WP_026990781.1">
    <property type="nucleotide sequence ID" value="NZ_AUGP01000018.1"/>
</dbReference>
<dbReference type="PANTHER" id="PTHR11092:SF0">
    <property type="entry name" value="EPIMERASE FAMILY PROTEIN SDR39U1"/>
    <property type="match status" value="1"/>
</dbReference>
<dbReference type="InterPro" id="IPR010099">
    <property type="entry name" value="SDR39U1"/>
</dbReference>
<sequence>MKKIIIAAGTGFLGNVLINHFKDSIDDIVVLTRGKSATKNGVRYINWDAKTLTGWEAELEGADVLINLAGKSVDCRYTETNKNEIMASRVDSTVIIGKAINACSNPPKHWLNSSTATIYRHSTDKQMDEATGEIGHDFSMNVAKMWERAFFEADTPNTLQTALRTSIVLGKDGGAFVPLKRLAQLGFGGSQGSGNQFVSWIHEEDFARAVAFIISHKMEGAVNVVSPAPIRNADFMKALRQAVKIPIGINIPIGLLTFGAAIIGTEPELVLKSRNVIPKRLTQSGFLFEYSTADKALKELVKQ</sequence>
<dbReference type="Pfam" id="PF08338">
    <property type="entry name" value="DUF1731"/>
    <property type="match status" value="1"/>
</dbReference>
<dbReference type="SUPFAM" id="SSF51735">
    <property type="entry name" value="NAD(P)-binding Rossmann-fold domains"/>
    <property type="match status" value="1"/>
</dbReference>
<dbReference type="Gene3D" id="3.40.50.720">
    <property type="entry name" value="NAD(P)-binding Rossmann-like Domain"/>
    <property type="match status" value="1"/>
</dbReference>
<dbReference type="PANTHER" id="PTHR11092">
    <property type="entry name" value="SUGAR NUCLEOTIDE EPIMERASE RELATED"/>
    <property type="match status" value="1"/>
</dbReference>
<dbReference type="Proteomes" id="UP000030111">
    <property type="component" value="Unassembled WGS sequence"/>
</dbReference>
<feature type="domain" description="NAD-dependent epimerase/dehydratase" evidence="2">
    <location>
        <begin position="5"/>
        <end position="131"/>
    </location>
</feature>
<evidence type="ECO:0000259" key="2">
    <source>
        <dbReference type="Pfam" id="PF01370"/>
    </source>
</evidence>
<evidence type="ECO:0000313" key="4">
    <source>
        <dbReference type="EMBL" id="KGO93238.1"/>
    </source>
</evidence>
<dbReference type="InterPro" id="IPR001509">
    <property type="entry name" value="Epimerase_deHydtase"/>
</dbReference>
<proteinExistence type="inferred from homology"/>